<dbReference type="InterPro" id="IPR019379">
    <property type="entry name" value="Gamma_Secretase_Asp_P_PEN2"/>
</dbReference>
<evidence type="ECO:0000256" key="6">
    <source>
        <dbReference type="ARBA" id="ARBA00023136"/>
    </source>
</evidence>
<keyword evidence="3 7" id="KW-0812">Transmembrane</keyword>
<organism evidence="8">
    <name type="scientific">Sesamum calycinum</name>
    <dbReference type="NCBI Taxonomy" id="2727403"/>
    <lineage>
        <taxon>Eukaryota</taxon>
        <taxon>Viridiplantae</taxon>
        <taxon>Streptophyta</taxon>
        <taxon>Embryophyta</taxon>
        <taxon>Tracheophyta</taxon>
        <taxon>Spermatophyta</taxon>
        <taxon>Magnoliopsida</taxon>
        <taxon>eudicotyledons</taxon>
        <taxon>Gunneridae</taxon>
        <taxon>Pentapetalae</taxon>
        <taxon>asterids</taxon>
        <taxon>lamiids</taxon>
        <taxon>Lamiales</taxon>
        <taxon>Pedaliaceae</taxon>
        <taxon>Sesamum</taxon>
    </lineage>
</organism>
<dbReference type="PROSITE" id="PS51257">
    <property type="entry name" value="PROKAR_LIPOPROTEIN"/>
    <property type="match status" value="1"/>
</dbReference>
<feature type="transmembrane region" description="Helical" evidence="7">
    <location>
        <begin position="71"/>
        <end position="94"/>
    </location>
</feature>
<evidence type="ECO:0000256" key="3">
    <source>
        <dbReference type="ARBA" id="ARBA00022692"/>
    </source>
</evidence>
<accession>A0AAW2SUR6</accession>
<name>A0AAW2SUR6_9LAMI</name>
<evidence type="ECO:0000256" key="1">
    <source>
        <dbReference type="ARBA" id="ARBA00004141"/>
    </source>
</evidence>
<dbReference type="GO" id="GO:0070765">
    <property type="term" value="C:gamma-secretase complex"/>
    <property type="evidence" value="ECO:0007669"/>
    <property type="project" value="TreeGrafter"/>
</dbReference>
<reference evidence="8" key="2">
    <citation type="journal article" date="2024" name="Plant">
        <title>Genomic evolution and insights into agronomic trait innovations of Sesamum species.</title>
        <authorList>
            <person name="Miao H."/>
            <person name="Wang L."/>
            <person name="Qu L."/>
            <person name="Liu H."/>
            <person name="Sun Y."/>
            <person name="Le M."/>
            <person name="Wang Q."/>
            <person name="Wei S."/>
            <person name="Zheng Y."/>
            <person name="Lin W."/>
            <person name="Duan Y."/>
            <person name="Cao H."/>
            <person name="Xiong S."/>
            <person name="Wang X."/>
            <person name="Wei L."/>
            <person name="Li C."/>
            <person name="Ma Q."/>
            <person name="Ju M."/>
            <person name="Zhao R."/>
            <person name="Li G."/>
            <person name="Mu C."/>
            <person name="Tian Q."/>
            <person name="Mei H."/>
            <person name="Zhang T."/>
            <person name="Gao T."/>
            <person name="Zhang H."/>
        </authorList>
    </citation>
    <scope>NUCLEOTIDE SEQUENCE</scope>
    <source>
        <strain evidence="8">KEN8</strain>
    </source>
</reference>
<reference evidence="8" key="1">
    <citation type="submission" date="2020-06" db="EMBL/GenBank/DDBJ databases">
        <authorList>
            <person name="Li T."/>
            <person name="Hu X."/>
            <person name="Zhang T."/>
            <person name="Song X."/>
            <person name="Zhang H."/>
            <person name="Dai N."/>
            <person name="Sheng W."/>
            <person name="Hou X."/>
            <person name="Wei L."/>
        </authorList>
    </citation>
    <scope>NUCLEOTIDE SEQUENCE</scope>
    <source>
        <strain evidence="8">KEN8</strain>
        <tissue evidence="8">Leaf</tissue>
    </source>
</reference>
<dbReference type="EMBL" id="JACGWM010000001">
    <property type="protein sequence ID" value="KAL0396137.1"/>
    <property type="molecule type" value="Genomic_DNA"/>
</dbReference>
<comment type="caution">
    <text evidence="8">The sequence shown here is derived from an EMBL/GenBank/DDBJ whole genome shotgun (WGS) entry which is preliminary data.</text>
</comment>
<keyword evidence="4" id="KW-0914">Notch signaling pathway</keyword>
<keyword evidence="6 7" id="KW-0472">Membrane</keyword>
<comment type="subcellular location">
    <subcellularLocation>
        <location evidence="1">Membrane</location>
        <topology evidence="1">Multi-pass membrane protein</topology>
    </subcellularLocation>
</comment>
<keyword evidence="5 7" id="KW-1133">Transmembrane helix</keyword>
<evidence type="ECO:0000256" key="2">
    <source>
        <dbReference type="ARBA" id="ARBA00009607"/>
    </source>
</evidence>
<dbReference type="AlphaFoldDB" id="A0AAW2SUR6"/>
<comment type="similarity">
    <text evidence="2">Belongs to the PEN-2 family.</text>
</comment>
<dbReference type="GO" id="GO:0007219">
    <property type="term" value="P:Notch signaling pathway"/>
    <property type="evidence" value="ECO:0007669"/>
    <property type="project" value="UniProtKB-KW"/>
</dbReference>
<proteinExistence type="inferred from homology"/>
<evidence type="ECO:0000256" key="7">
    <source>
        <dbReference type="SAM" id="Phobius"/>
    </source>
</evidence>
<evidence type="ECO:0000256" key="4">
    <source>
        <dbReference type="ARBA" id="ARBA00022976"/>
    </source>
</evidence>
<protein>
    <submittedName>
        <fullName evidence="8">Uncharacterized protein</fullName>
    </submittedName>
</protein>
<sequence length="116" mass="12913">MRPIHSLGVEHLQWLGGASVACIAQAEKQQEEVNMPQNGSLEEDHEDQCWRSHNHIKLKLSHRIHGLHESLLSSAFLIDLVGSAIGFLLFAAILSSWALTFAIGGEHVFGHVWKEL</sequence>
<gene>
    <name evidence="8" type="ORF">Scaly_0062100</name>
</gene>
<evidence type="ECO:0000256" key="5">
    <source>
        <dbReference type="ARBA" id="ARBA00022989"/>
    </source>
</evidence>
<dbReference type="PANTHER" id="PTHR16318:SF0">
    <property type="entry name" value="GAMMA-SECRETASE SUBUNIT PEN-2"/>
    <property type="match status" value="1"/>
</dbReference>
<evidence type="ECO:0000313" key="8">
    <source>
        <dbReference type="EMBL" id="KAL0396137.1"/>
    </source>
</evidence>
<dbReference type="PANTHER" id="PTHR16318">
    <property type="entry name" value="GAMMA-SECRETASE SUBUNIT PEN-2"/>
    <property type="match status" value="1"/>
</dbReference>